<organism evidence="2 3">
    <name type="scientific">Noviherbaspirillum pedocola</name>
    <dbReference type="NCBI Taxonomy" id="2801341"/>
    <lineage>
        <taxon>Bacteria</taxon>
        <taxon>Pseudomonadati</taxon>
        <taxon>Pseudomonadota</taxon>
        <taxon>Betaproteobacteria</taxon>
        <taxon>Burkholderiales</taxon>
        <taxon>Oxalobacteraceae</taxon>
        <taxon>Noviherbaspirillum</taxon>
    </lineage>
</organism>
<keyword evidence="3" id="KW-1185">Reference proteome</keyword>
<evidence type="ECO:0000313" key="3">
    <source>
        <dbReference type="Proteomes" id="UP000622890"/>
    </source>
</evidence>
<name>A0A934W5U7_9BURK</name>
<dbReference type="EMBL" id="JAEPBG010000004">
    <property type="protein sequence ID" value="MBK4735402.1"/>
    <property type="molecule type" value="Genomic_DNA"/>
</dbReference>
<protein>
    <submittedName>
        <fullName evidence="2">DUF3131 domain-containing protein</fullName>
    </submittedName>
</protein>
<dbReference type="Pfam" id="PF11329">
    <property type="entry name" value="DUF3131"/>
    <property type="match status" value="1"/>
</dbReference>
<gene>
    <name evidence="2" type="ORF">JJB74_12325</name>
</gene>
<evidence type="ECO:0000259" key="1">
    <source>
        <dbReference type="Pfam" id="PF11329"/>
    </source>
</evidence>
<proteinExistence type="predicted"/>
<reference evidence="2" key="1">
    <citation type="submission" date="2021-01" db="EMBL/GenBank/DDBJ databases">
        <title>Genome sequence of strain Noviherbaspirillum sp. DKR-6.</title>
        <authorList>
            <person name="Chaudhary D.K."/>
        </authorList>
    </citation>
    <scope>NUCLEOTIDE SEQUENCE</scope>
    <source>
        <strain evidence="2">DKR-6</strain>
    </source>
</reference>
<dbReference type="RefSeq" id="WP_200592164.1">
    <property type="nucleotide sequence ID" value="NZ_JAEPBG010000004.1"/>
</dbReference>
<dbReference type="AlphaFoldDB" id="A0A934W5U7"/>
<dbReference type="InterPro" id="IPR021478">
    <property type="entry name" value="DUF3131"/>
</dbReference>
<evidence type="ECO:0000313" key="2">
    <source>
        <dbReference type="EMBL" id="MBK4735402.1"/>
    </source>
</evidence>
<comment type="caution">
    <text evidence="2">The sequence shown here is derived from an EMBL/GenBank/DDBJ whole genome shotgun (WGS) entry which is preliminary data.</text>
</comment>
<dbReference type="Proteomes" id="UP000622890">
    <property type="component" value="Unassembled WGS sequence"/>
</dbReference>
<sequence length="462" mass="51959">MVSTRATHAAQCGPGALAASGYAHRSGPLTEQEMQMARIAWKYFENNTQPENGLVNAVDGYPSTTMWDTASYLGALVAAEQLHIIDRATLDKRLAAIIQTFNRLDFFRGELPNKVYNAKTTEKADYANKPGEIGYSAIDLGRLLIWLKIIKERYPEHADGIDRFVLRWKFDHVLDRDGVMYGASLSPEKKVQYVQEGRLGYEEYSAMGFRFWGFSTRRASEPEPFETVPVYCVQVPYDTRDPRKYYQHNYVVSESYVLDGLEFGWEAGSRAGDAGTKAGRDWMRDFANRVYQAQENRYKASGILTARSEHQLDQEPYFVYDTVYSDGFPWNTITDTGKYVPQFAAVSLKAALGMWVLWKSDYTDRLFAAIAKQHDPGKGFYEALLENGKGPIKAFTANNNGIMLEALLFKTQGTLLKEGAQRKGLWERAAANPYGAELRTNFNVAREPDTNAACRGDGGPAC</sequence>
<feature type="domain" description="DUF3131" evidence="1">
    <location>
        <begin position="35"/>
        <end position="413"/>
    </location>
</feature>
<accession>A0A934W5U7</accession>
<dbReference type="Gene3D" id="1.50.10.140">
    <property type="match status" value="1"/>
</dbReference>